<dbReference type="AlphaFoldDB" id="A0AAD6D209"/>
<dbReference type="EMBL" id="JAQIZZ010000002">
    <property type="protein sequence ID" value="KAJ5552211.1"/>
    <property type="molecule type" value="Genomic_DNA"/>
</dbReference>
<reference evidence="1 2" key="1">
    <citation type="journal article" date="2023" name="IMA Fungus">
        <title>Comparative genomic study of the Penicillium genus elucidates a diverse pangenome and 15 lateral gene transfer events.</title>
        <authorList>
            <person name="Petersen C."/>
            <person name="Sorensen T."/>
            <person name="Nielsen M.R."/>
            <person name="Sondergaard T.E."/>
            <person name="Sorensen J.L."/>
            <person name="Fitzpatrick D.A."/>
            <person name="Frisvad J.C."/>
            <person name="Nielsen K.L."/>
        </authorList>
    </citation>
    <scope>NUCLEOTIDE SEQUENCE [LARGE SCALE GENOMIC DNA]</scope>
    <source>
        <strain evidence="1 2">IBT 35679</strain>
    </source>
</reference>
<comment type="caution">
    <text evidence="1">The sequence shown here is derived from an EMBL/GenBank/DDBJ whole genome shotgun (WGS) entry which is preliminary data.</text>
</comment>
<keyword evidence="2" id="KW-1185">Reference proteome</keyword>
<organism evidence="1 2">
    <name type="scientific">Penicillium frequentans</name>
    <dbReference type="NCBI Taxonomy" id="3151616"/>
    <lineage>
        <taxon>Eukaryota</taxon>
        <taxon>Fungi</taxon>
        <taxon>Dikarya</taxon>
        <taxon>Ascomycota</taxon>
        <taxon>Pezizomycotina</taxon>
        <taxon>Eurotiomycetes</taxon>
        <taxon>Eurotiomycetidae</taxon>
        <taxon>Eurotiales</taxon>
        <taxon>Aspergillaceae</taxon>
        <taxon>Penicillium</taxon>
    </lineage>
</organism>
<dbReference type="SUPFAM" id="SSF52047">
    <property type="entry name" value="RNI-like"/>
    <property type="match status" value="1"/>
</dbReference>
<dbReference type="Gene3D" id="3.80.10.10">
    <property type="entry name" value="Ribonuclease Inhibitor"/>
    <property type="match status" value="1"/>
</dbReference>
<dbReference type="Proteomes" id="UP001220324">
    <property type="component" value="Unassembled WGS sequence"/>
</dbReference>
<evidence type="ECO:0000313" key="2">
    <source>
        <dbReference type="Proteomes" id="UP001220324"/>
    </source>
</evidence>
<evidence type="ECO:0000313" key="1">
    <source>
        <dbReference type="EMBL" id="KAJ5552211.1"/>
    </source>
</evidence>
<gene>
    <name evidence="1" type="ORF">N7494_001589</name>
</gene>
<dbReference type="InterPro" id="IPR032675">
    <property type="entry name" value="LRR_dom_sf"/>
</dbReference>
<name>A0AAD6D209_9EURO</name>
<proteinExistence type="predicted"/>
<protein>
    <recommendedName>
        <fullName evidence="3">F-box domain-containing protein</fullName>
    </recommendedName>
</protein>
<sequence length="400" mass="44966">MASMGFNYFPTEVLIIIAEYVYDLKTYGDSLTHNRREDAKLIRQSTLFNFCLVCHQWYSVGIEPLYREPSVANGNRFMKFTKTLCPPTKARNKTKSDLGSMVHVLNLGQLVHQSSNSVTARLLNKASENLVNFTAPRVSFSLNALASLTKCRNLKYLDLSRVGDSSLSFPQLKKAVSKLTSLRSLSLPIYIPLTRTLPTTGTWPSSLTRLKIGGRLDPQLMEYFDWPPNVTELILSNCKNVTVSLINNVLLNDNFQYSLTDFTVETDCNVDKVDLDESTSILSELDALEHIKMPVGLIWSLLMLEDGMPALSIRSLILTETIGPYGVQYPIHHNFCDAVTKSLESGPLSNLWFFQAPHSFLKHYGVDPIKLDELVTSHLDDVDDKELDELGTGFGFQVQK</sequence>
<accession>A0AAD6D209</accession>
<evidence type="ECO:0008006" key="3">
    <source>
        <dbReference type="Google" id="ProtNLM"/>
    </source>
</evidence>